<feature type="domain" description="RING-type" evidence="6">
    <location>
        <begin position="243"/>
        <end position="295"/>
    </location>
</feature>
<feature type="non-terminal residue" evidence="7">
    <location>
        <position position="321"/>
    </location>
</feature>
<dbReference type="OrthoDB" id="6075001at2759"/>
<keyword evidence="2 4" id="KW-0863">Zinc-finger</keyword>
<evidence type="ECO:0000256" key="3">
    <source>
        <dbReference type="ARBA" id="ARBA00022833"/>
    </source>
</evidence>
<protein>
    <recommendedName>
        <fullName evidence="6">RING-type domain-containing protein</fullName>
    </recommendedName>
</protein>
<dbReference type="GO" id="GO:0008270">
    <property type="term" value="F:zinc ion binding"/>
    <property type="evidence" value="ECO:0007669"/>
    <property type="project" value="UniProtKB-KW"/>
</dbReference>
<keyword evidence="3" id="KW-0862">Zinc</keyword>
<dbReference type="Proteomes" id="UP000271974">
    <property type="component" value="Unassembled WGS sequence"/>
</dbReference>
<keyword evidence="1" id="KW-0479">Metal-binding</keyword>
<dbReference type="InterPro" id="IPR017907">
    <property type="entry name" value="Znf_RING_CS"/>
</dbReference>
<proteinExistence type="predicted"/>
<evidence type="ECO:0000256" key="2">
    <source>
        <dbReference type="ARBA" id="ARBA00022771"/>
    </source>
</evidence>
<reference evidence="7 8" key="1">
    <citation type="submission" date="2019-01" db="EMBL/GenBank/DDBJ databases">
        <title>A draft genome assembly of the solar-powered sea slug Elysia chlorotica.</title>
        <authorList>
            <person name="Cai H."/>
            <person name="Li Q."/>
            <person name="Fang X."/>
            <person name="Li J."/>
            <person name="Curtis N.E."/>
            <person name="Altenburger A."/>
            <person name="Shibata T."/>
            <person name="Feng M."/>
            <person name="Maeda T."/>
            <person name="Schwartz J.A."/>
            <person name="Shigenobu S."/>
            <person name="Lundholm N."/>
            <person name="Nishiyama T."/>
            <person name="Yang H."/>
            <person name="Hasebe M."/>
            <person name="Li S."/>
            <person name="Pierce S.K."/>
            <person name="Wang J."/>
        </authorList>
    </citation>
    <scope>NUCLEOTIDE SEQUENCE [LARGE SCALE GENOMIC DNA]</scope>
    <source>
        <strain evidence="7">EC2010</strain>
        <tissue evidence="7">Whole organism of an adult</tissue>
    </source>
</reference>
<dbReference type="SMART" id="SM00184">
    <property type="entry name" value="RING"/>
    <property type="match status" value="1"/>
</dbReference>
<gene>
    <name evidence="7" type="ORF">EGW08_008177</name>
</gene>
<evidence type="ECO:0000256" key="5">
    <source>
        <dbReference type="SAM" id="MobiDB-lite"/>
    </source>
</evidence>
<evidence type="ECO:0000313" key="7">
    <source>
        <dbReference type="EMBL" id="RUS84065.1"/>
    </source>
</evidence>
<comment type="caution">
    <text evidence="7">The sequence shown here is derived from an EMBL/GenBank/DDBJ whole genome shotgun (WGS) entry which is preliminary data.</text>
</comment>
<sequence length="321" mass="36500">MFKEDKMKKARNYHPNVVDLRMEDTDVDNPDLDDNPNVARFTLSPEAVRSPAQYSILGATRPALEGLLSRRPSLDLNALKPMGDRTPWAFKKSKEEQAKKEREEMLDIQTKNLHFYARLKDAISRIYHTRHGQSVLGQTMGAAEGSLSRRHSWLYTGPSAQGGRRETAGSGRSDRLGKTSVPGVLEDGVRETWRPKDCPTRYATEFPMVPITPKMEDEPQIKPKQHEEMVFEVYLDAKPGPWCGCCMREAFDPYTLPCGHAFCTKCIVDTSFFLLRDNAQAVSDTRAVMRCPLRHCKAVIPCLPLINGDFRFQRIRPDDKE</sequence>
<organism evidence="7 8">
    <name type="scientific">Elysia chlorotica</name>
    <name type="common">Eastern emerald elysia</name>
    <name type="synonym">Sea slug</name>
    <dbReference type="NCBI Taxonomy" id="188477"/>
    <lineage>
        <taxon>Eukaryota</taxon>
        <taxon>Metazoa</taxon>
        <taxon>Spiralia</taxon>
        <taxon>Lophotrochozoa</taxon>
        <taxon>Mollusca</taxon>
        <taxon>Gastropoda</taxon>
        <taxon>Heterobranchia</taxon>
        <taxon>Euthyneura</taxon>
        <taxon>Panpulmonata</taxon>
        <taxon>Sacoglossa</taxon>
        <taxon>Placobranchoidea</taxon>
        <taxon>Plakobranchidae</taxon>
        <taxon>Elysia</taxon>
    </lineage>
</organism>
<evidence type="ECO:0000256" key="4">
    <source>
        <dbReference type="PROSITE-ProRule" id="PRU00175"/>
    </source>
</evidence>
<dbReference type="InterPro" id="IPR001841">
    <property type="entry name" value="Znf_RING"/>
</dbReference>
<dbReference type="PROSITE" id="PS50089">
    <property type="entry name" value="ZF_RING_2"/>
    <property type="match status" value="1"/>
</dbReference>
<evidence type="ECO:0000313" key="8">
    <source>
        <dbReference type="Proteomes" id="UP000271974"/>
    </source>
</evidence>
<accession>A0A3S0ZVM6</accession>
<feature type="region of interest" description="Disordered" evidence="5">
    <location>
        <begin position="153"/>
        <end position="181"/>
    </location>
</feature>
<dbReference type="Gene3D" id="3.30.40.10">
    <property type="entry name" value="Zinc/RING finger domain, C3HC4 (zinc finger)"/>
    <property type="match status" value="1"/>
</dbReference>
<feature type="compositionally biased region" description="Basic and acidic residues" evidence="5">
    <location>
        <begin position="163"/>
        <end position="177"/>
    </location>
</feature>
<evidence type="ECO:0000259" key="6">
    <source>
        <dbReference type="PROSITE" id="PS50089"/>
    </source>
</evidence>
<name>A0A3S0ZVM6_ELYCH</name>
<dbReference type="InterPro" id="IPR013083">
    <property type="entry name" value="Znf_RING/FYVE/PHD"/>
</dbReference>
<dbReference type="PROSITE" id="PS00518">
    <property type="entry name" value="ZF_RING_1"/>
    <property type="match status" value="1"/>
</dbReference>
<dbReference type="EMBL" id="RQTK01000219">
    <property type="protein sequence ID" value="RUS84065.1"/>
    <property type="molecule type" value="Genomic_DNA"/>
</dbReference>
<dbReference type="AlphaFoldDB" id="A0A3S0ZVM6"/>
<dbReference type="InterPro" id="IPR027370">
    <property type="entry name" value="Znf-RING_euk"/>
</dbReference>
<dbReference type="Pfam" id="PF13445">
    <property type="entry name" value="zf-RING_UBOX"/>
    <property type="match status" value="1"/>
</dbReference>
<keyword evidence="8" id="KW-1185">Reference proteome</keyword>
<evidence type="ECO:0000256" key="1">
    <source>
        <dbReference type="ARBA" id="ARBA00022723"/>
    </source>
</evidence>
<dbReference type="SUPFAM" id="SSF57850">
    <property type="entry name" value="RING/U-box"/>
    <property type="match status" value="1"/>
</dbReference>